<dbReference type="SUPFAM" id="SSF55811">
    <property type="entry name" value="Nudix"/>
    <property type="match status" value="1"/>
</dbReference>
<dbReference type="InterPro" id="IPR015797">
    <property type="entry name" value="NUDIX_hydrolase-like_dom_sf"/>
</dbReference>
<name>A0A7W0CES9_9ACTN</name>
<dbReference type="EMBL" id="JACDUR010000001">
    <property type="protein sequence ID" value="MBA2889851.1"/>
    <property type="molecule type" value="Genomic_DNA"/>
</dbReference>
<dbReference type="GO" id="GO:0006753">
    <property type="term" value="P:nucleoside phosphate metabolic process"/>
    <property type="evidence" value="ECO:0007669"/>
    <property type="project" value="TreeGrafter"/>
</dbReference>
<dbReference type="GO" id="GO:0047631">
    <property type="term" value="F:ADP-ribose diphosphatase activity"/>
    <property type="evidence" value="ECO:0007669"/>
    <property type="project" value="UniProtKB-EC"/>
</dbReference>
<dbReference type="EC" id="3.6.1.13" evidence="3"/>
<dbReference type="GO" id="GO:0019693">
    <property type="term" value="P:ribose phosphate metabolic process"/>
    <property type="evidence" value="ECO:0007669"/>
    <property type="project" value="TreeGrafter"/>
</dbReference>
<dbReference type="PROSITE" id="PS51462">
    <property type="entry name" value="NUDIX"/>
    <property type="match status" value="1"/>
</dbReference>
<dbReference type="Proteomes" id="UP000530928">
    <property type="component" value="Unassembled WGS sequence"/>
</dbReference>
<gene>
    <name evidence="3" type="ORF">HNR30_001186</name>
</gene>
<protein>
    <submittedName>
        <fullName evidence="3">ADP-ribose pyrophosphatase</fullName>
        <ecNumber evidence="3">3.6.1.13</ecNumber>
    </submittedName>
</protein>
<evidence type="ECO:0000313" key="4">
    <source>
        <dbReference type="Proteomes" id="UP000530928"/>
    </source>
</evidence>
<dbReference type="Pfam" id="PF00293">
    <property type="entry name" value="NUDIX"/>
    <property type="match status" value="1"/>
</dbReference>
<reference evidence="3 4" key="1">
    <citation type="submission" date="2020-07" db="EMBL/GenBank/DDBJ databases">
        <title>Genomic Encyclopedia of Type Strains, Phase IV (KMG-IV): sequencing the most valuable type-strain genomes for metagenomic binning, comparative biology and taxonomic classification.</title>
        <authorList>
            <person name="Goeker M."/>
        </authorList>
    </citation>
    <scope>NUCLEOTIDE SEQUENCE [LARGE SCALE GENOMIC DNA]</scope>
    <source>
        <strain evidence="3 4">DSM 45533</strain>
    </source>
</reference>
<organism evidence="3 4">
    <name type="scientific">Nonomuraea soli</name>
    <dbReference type="NCBI Taxonomy" id="1032476"/>
    <lineage>
        <taxon>Bacteria</taxon>
        <taxon>Bacillati</taxon>
        <taxon>Actinomycetota</taxon>
        <taxon>Actinomycetes</taxon>
        <taxon>Streptosporangiales</taxon>
        <taxon>Streptosporangiaceae</taxon>
        <taxon>Nonomuraea</taxon>
    </lineage>
</organism>
<dbReference type="PANTHER" id="PTHR11839:SF31">
    <property type="entry name" value="ADP-RIBOSE PYROPHOSPHATASE"/>
    <property type="match status" value="1"/>
</dbReference>
<dbReference type="InterPro" id="IPR000086">
    <property type="entry name" value="NUDIX_hydrolase_dom"/>
</dbReference>
<evidence type="ECO:0000313" key="3">
    <source>
        <dbReference type="EMBL" id="MBA2889851.1"/>
    </source>
</evidence>
<evidence type="ECO:0000256" key="1">
    <source>
        <dbReference type="ARBA" id="ARBA00022801"/>
    </source>
</evidence>
<accession>A0A7W0CES9</accession>
<dbReference type="PANTHER" id="PTHR11839">
    <property type="entry name" value="UDP/ADP-SUGAR PYROPHOSPHATASE"/>
    <property type="match status" value="1"/>
</dbReference>
<proteinExistence type="predicted"/>
<keyword evidence="4" id="KW-1185">Reference proteome</keyword>
<sequence length="200" mass="22085">MTISDYPEQWPVTATKDHFQGRVFGVRTDTVEMPGDDVADRDYIVHIGSVAVLALDDDDRVLMIRQYRHAAGHQLWELPAGLRDVEGEPLAETAARELAEEAGHQAATWYTLVDLMSSPGMTNERIRVFLARDLSPVEIDFVRTHEETDMPVEWIPLPDAVELALMGKIHNSPAVAGILAAYAASAEGFHTLRPSDAPEA</sequence>
<dbReference type="CDD" id="cd24158">
    <property type="entry name" value="NUDIX_ADPRase_Rv1700"/>
    <property type="match status" value="1"/>
</dbReference>
<keyword evidence="1 3" id="KW-0378">Hydrolase</keyword>
<dbReference type="AlphaFoldDB" id="A0A7W0CES9"/>
<dbReference type="Gene3D" id="3.90.79.10">
    <property type="entry name" value="Nucleoside Triphosphate Pyrophosphohydrolase"/>
    <property type="match status" value="1"/>
</dbReference>
<dbReference type="RefSeq" id="WP_312894255.1">
    <property type="nucleotide sequence ID" value="NZ_BAABAM010000001.1"/>
</dbReference>
<evidence type="ECO:0000259" key="2">
    <source>
        <dbReference type="PROSITE" id="PS51462"/>
    </source>
</evidence>
<dbReference type="GO" id="GO:0005829">
    <property type="term" value="C:cytosol"/>
    <property type="evidence" value="ECO:0007669"/>
    <property type="project" value="TreeGrafter"/>
</dbReference>
<feature type="domain" description="Nudix hydrolase" evidence="2">
    <location>
        <begin position="44"/>
        <end position="177"/>
    </location>
</feature>
<comment type="caution">
    <text evidence="3">The sequence shown here is derived from an EMBL/GenBank/DDBJ whole genome shotgun (WGS) entry which is preliminary data.</text>
</comment>